<protein>
    <submittedName>
        <fullName evidence="1">Uncharacterized protein</fullName>
    </submittedName>
</protein>
<proteinExistence type="predicted"/>
<sequence length="148" mass="16319">NERLKKNHSECGQHECSFMTAVIPLIVSNQHILVRVCIVYLPCRFQPTYSCIGLQYTSYLLLQTIPNCILGYNVSSYYSSIHFGHSSRSHWTSPFLICDCPGFTLTVSDIAAGPMEFIENIMIGTSVGSLVGLPTSPAELILIVSDVS</sequence>
<name>A0A0B6YT74_9EUPU</name>
<gene>
    <name evidence="1" type="primary">ORF33976</name>
</gene>
<organism evidence="1">
    <name type="scientific">Arion vulgaris</name>
    <dbReference type="NCBI Taxonomy" id="1028688"/>
    <lineage>
        <taxon>Eukaryota</taxon>
        <taxon>Metazoa</taxon>
        <taxon>Spiralia</taxon>
        <taxon>Lophotrochozoa</taxon>
        <taxon>Mollusca</taxon>
        <taxon>Gastropoda</taxon>
        <taxon>Heterobranchia</taxon>
        <taxon>Euthyneura</taxon>
        <taxon>Panpulmonata</taxon>
        <taxon>Eupulmonata</taxon>
        <taxon>Stylommatophora</taxon>
        <taxon>Helicina</taxon>
        <taxon>Arionoidea</taxon>
        <taxon>Arionidae</taxon>
        <taxon>Arion</taxon>
    </lineage>
</organism>
<accession>A0A0B6YT74</accession>
<reference evidence="1" key="1">
    <citation type="submission" date="2014-12" db="EMBL/GenBank/DDBJ databases">
        <title>Insight into the proteome of Arion vulgaris.</title>
        <authorList>
            <person name="Aradska J."/>
            <person name="Bulat T."/>
            <person name="Smidak R."/>
            <person name="Sarate P."/>
            <person name="Gangsoo J."/>
            <person name="Sialana F."/>
            <person name="Bilban M."/>
            <person name="Lubec G."/>
        </authorList>
    </citation>
    <scope>NUCLEOTIDE SEQUENCE</scope>
    <source>
        <tissue evidence="1">Skin</tissue>
    </source>
</reference>
<dbReference type="EMBL" id="HACG01011855">
    <property type="protein sequence ID" value="CEK58720.1"/>
    <property type="molecule type" value="Transcribed_RNA"/>
</dbReference>
<evidence type="ECO:0000313" key="1">
    <source>
        <dbReference type="EMBL" id="CEK58720.1"/>
    </source>
</evidence>
<dbReference type="AlphaFoldDB" id="A0A0B6YT74"/>
<feature type="non-terminal residue" evidence="1">
    <location>
        <position position="1"/>
    </location>
</feature>